<dbReference type="PANTHER" id="PTHR35605">
    <property type="entry name" value="ECP2 EFFECTOR PROTEIN DOMAIN-CONTAINING PROTEIN-RELATED"/>
    <property type="match status" value="1"/>
</dbReference>
<reference evidence="2 3" key="1">
    <citation type="submission" date="2016-03" db="EMBL/GenBank/DDBJ databases">
        <authorList>
            <person name="Ploux O."/>
        </authorList>
    </citation>
    <scope>NUCLEOTIDE SEQUENCE [LARGE SCALE GENOMIC DNA]</scope>
    <source>
        <strain evidence="2 3">UAMH 11012</strain>
    </source>
</reference>
<keyword evidence="1" id="KW-0732">Signal</keyword>
<protein>
    <submittedName>
        <fullName evidence="2">Uncharacterized protein</fullName>
    </submittedName>
</protein>
<dbReference type="STRING" id="576137.A0A1L7WPW4"/>
<accession>A0A1L7WPW4</accession>
<evidence type="ECO:0000313" key="2">
    <source>
        <dbReference type="EMBL" id="CZR54820.1"/>
    </source>
</evidence>
<dbReference type="PANTHER" id="PTHR35605:SF1">
    <property type="entry name" value="ECP2 EFFECTOR PROTEIN DOMAIN-CONTAINING PROTEIN-RELATED"/>
    <property type="match status" value="1"/>
</dbReference>
<dbReference type="EMBL" id="FJOG01000005">
    <property type="protein sequence ID" value="CZR54820.1"/>
    <property type="molecule type" value="Genomic_DNA"/>
</dbReference>
<feature type="chain" id="PRO_5012385894" evidence="1">
    <location>
        <begin position="21"/>
        <end position="201"/>
    </location>
</feature>
<keyword evidence="3" id="KW-1185">Reference proteome</keyword>
<evidence type="ECO:0000256" key="1">
    <source>
        <dbReference type="SAM" id="SignalP"/>
    </source>
</evidence>
<proteinExistence type="predicted"/>
<gene>
    <name evidence="2" type="ORF">PAC_04704</name>
</gene>
<organism evidence="2 3">
    <name type="scientific">Phialocephala subalpina</name>
    <dbReference type="NCBI Taxonomy" id="576137"/>
    <lineage>
        <taxon>Eukaryota</taxon>
        <taxon>Fungi</taxon>
        <taxon>Dikarya</taxon>
        <taxon>Ascomycota</taxon>
        <taxon>Pezizomycotina</taxon>
        <taxon>Leotiomycetes</taxon>
        <taxon>Helotiales</taxon>
        <taxon>Mollisiaceae</taxon>
        <taxon>Phialocephala</taxon>
        <taxon>Phialocephala fortinii species complex</taxon>
    </lineage>
</organism>
<feature type="signal peptide" evidence="1">
    <location>
        <begin position="1"/>
        <end position="20"/>
    </location>
</feature>
<dbReference type="AlphaFoldDB" id="A0A1L7WPW4"/>
<dbReference type="OrthoDB" id="3466524at2759"/>
<dbReference type="Proteomes" id="UP000184330">
    <property type="component" value="Unassembled WGS sequence"/>
</dbReference>
<name>A0A1L7WPW4_9HELO</name>
<evidence type="ECO:0000313" key="3">
    <source>
        <dbReference type="Proteomes" id="UP000184330"/>
    </source>
</evidence>
<sequence>MHLITFVYLLSTMLIAGVYAMTSGIEGYGLEDFTWEVETSPGGPKAHITGTVQEVVSQLLTINPNWKSDFNFSETPTRSTVLSRQLSFPWTGILCDIRIGEWGYADYYAIQDGITYLNGVPGIPTAGPGPGNCARVSCSYDSAIYWCNDETQTFSLPGFTTIAAGALVILDNCPDLGPGVNGQVFAQFLQNWNTIVRGDNC</sequence>